<feature type="region of interest" description="Disordered" evidence="1">
    <location>
        <begin position="129"/>
        <end position="149"/>
    </location>
</feature>
<reference evidence="3" key="1">
    <citation type="submission" date="2021-02" db="EMBL/GenBank/DDBJ databases">
        <authorList>
            <person name="Nieuwenhuis M."/>
            <person name="Van De Peppel L.J.J."/>
        </authorList>
    </citation>
    <scope>NUCLEOTIDE SEQUENCE</scope>
    <source>
        <strain evidence="3">D49</strain>
    </source>
</reference>
<name>A0A9P7KMI8_9AGAR</name>
<accession>A0A9P7KMI8</accession>
<organism evidence="3 4">
    <name type="scientific">Sphagnurus paluster</name>
    <dbReference type="NCBI Taxonomy" id="117069"/>
    <lineage>
        <taxon>Eukaryota</taxon>
        <taxon>Fungi</taxon>
        <taxon>Dikarya</taxon>
        <taxon>Basidiomycota</taxon>
        <taxon>Agaricomycotina</taxon>
        <taxon>Agaricomycetes</taxon>
        <taxon>Agaricomycetidae</taxon>
        <taxon>Agaricales</taxon>
        <taxon>Tricholomatineae</taxon>
        <taxon>Lyophyllaceae</taxon>
        <taxon>Sphagnurus</taxon>
    </lineage>
</organism>
<sequence length="232" mass="23542">MQLTRLLASAALVASAAAEFQILSPSSDVWWVAKSLNTLSWTCNDPSAPSNFTVLVANTSPTVLVSPLAIISIQYNYDCSKTITQDQLQAAPGTGYTILFANPLNSSDVSPTSFLSPIFPLLSSASAHGYRPHPGDCPPPPPLIPTKTETDKLPRTQVYASSQQFEIKPLGSTYPTATPGLPSPSASATSSGAGANATQSGSGKNGALSLSAGGAGALLGAVGVAAVGLLGL</sequence>
<dbReference type="EMBL" id="JABCKI010000109">
    <property type="protein sequence ID" value="KAG5652636.1"/>
    <property type="molecule type" value="Genomic_DNA"/>
</dbReference>
<keyword evidence="2" id="KW-0732">Signal</keyword>
<proteinExistence type="predicted"/>
<gene>
    <name evidence="3" type="ORF">H0H81_004246</name>
</gene>
<feature type="compositionally biased region" description="Low complexity" evidence="1">
    <location>
        <begin position="175"/>
        <end position="206"/>
    </location>
</feature>
<reference evidence="3" key="2">
    <citation type="submission" date="2021-10" db="EMBL/GenBank/DDBJ databases">
        <title>Phylogenomics reveals ancestral predisposition of the termite-cultivated fungus Termitomyces towards a domesticated lifestyle.</title>
        <authorList>
            <person name="Auxier B."/>
            <person name="Grum-Grzhimaylo A."/>
            <person name="Cardenas M.E."/>
            <person name="Lodge J.D."/>
            <person name="Laessoe T."/>
            <person name="Pedersen O."/>
            <person name="Smith M.E."/>
            <person name="Kuyper T.W."/>
            <person name="Franco-Molano E.A."/>
            <person name="Baroni T.J."/>
            <person name="Aanen D.K."/>
        </authorList>
    </citation>
    <scope>NUCLEOTIDE SEQUENCE</scope>
    <source>
        <strain evidence="3">D49</strain>
    </source>
</reference>
<evidence type="ECO:0000313" key="4">
    <source>
        <dbReference type="Proteomes" id="UP000717328"/>
    </source>
</evidence>
<keyword evidence="4" id="KW-1185">Reference proteome</keyword>
<evidence type="ECO:0000313" key="3">
    <source>
        <dbReference type="EMBL" id="KAG5652636.1"/>
    </source>
</evidence>
<feature type="compositionally biased region" description="Pro residues" evidence="1">
    <location>
        <begin position="135"/>
        <end position="144"/>
    </location>
</feature>
<evidence type="ECO:0000256" key="1">
    <source>
        <dbReference type="SAM" id="MobiDB-lite"/>
    </source>
</evidence>
<dbReference type="AlphaFoldDB" id="A0A9P7KMI8"/>
<dbReference type="OrthoDB" id="2576580at2759"/>
<feature type="chain" id="PRO_5040197518" evidence="2">
    <location>
        <begin position="19"/>
        <end position="232"/>
    </location>
</feature>
<feature type="region of interest" description="Disordered" evidence="1">
    <location>
        <begin position="171"/>
        <end position="206"/>
    </location>
</feature>
<dbReference type="Proteomes" id="UP000717328">
    <property type="component" value="Unassembled WGS sequence"/>
</dbReference>
<comment type="caution">
    <text evidence="3">The sequence shown here is derived from an EMBL/GenBank/DDBJ whole genome shotgun (WGS) entry which is preliminary data.</text>
</comment>
<feature type="signal peptide" evidence="2">
    <location>
        <begin position="1"/>
        <end position="18"/>
    </location>
</feature>
<protein>
    <submittedName>
        <fullName evidence="3">Uncharacterized protein</fullName>
    </submittedName>
</protein>
<evidence type="ECO:0000256" key="2">
    <source>
        <dbReference type="SAM" id="SignalP"/>
    </source>
</evidence>